<dbReference type="STRING" id="859194.MHF_1422"/>
<organism evidence="1 2">
    <name type="scientific">Mycoplasma haemofelis (strain Ohio2)</name>
    <dbReference type="NCBI Taxonomy" id="859194"/>
    <lineage>
        <taxon>Bacteria</taxon>
        <taxon>Bacillati</taxon>
        <taxon>Mycoplasmatota</taxon>
        <taxon>Mollicutes</taxon>
        <taxon>Mycoplasmataceae</taxon>
        <taxon>Mycoplasma</taxon>
    </lineage>
</organism>
<dbReference type="HOGENOM" id="CLU_087258_1_0_14"/>
<dbReference type="KEGG" id="mhf:MHF_1422"/>
<dbReference type="Proteomes" id="UP000007952">
    <property type="component" value="Chromosome"/>
</dbReference>
<evidence type="ECO:0000313" key="1">
    <source>
        <dbReference type="EMBL" id="AEG73656.1"/>
    </source>
</evidence>
<accession>F6FGL8</accession>
<reference evidence="1 2" key="1">
    <citation type="journal article" date="2011" name="J. Bacteriol.">
        <title>Complete genome sequences of two hemotropic Mycoplasmas, Mycoplasma haemofelis strain Ohio2 and Mycoplasma suis strain Illinois.</title>
        <authorList>
            <person name="Messick J.B."/>
            <person name="Santos A.P."/>
            <person name="Guimaraes A.M."/>
        </authorList>
    </citation>
    <scope>NUCLEOTIDE SEQUENCE [LARGE SCALE GENOMIC DNA]</scope>
    <source>
        <strain evidence="1 2">Ohio2</strain>
    </source>
</reference>
<protein>
    <submittedName>
        <fullName evidence="1">Uncharacterized protein</fullName>
    </submittedName>
</protein>
<dbReference type="AlphaFoldDB" id="F6FGL8"/>
<dbReference type="BioCyc" id="MHAE859194:G1GR7-1417-MONOMER"/>
<name>F6FGL8_MYCHI</name>
<sequence length="221" mass="24502">MSLPFKAAALTTGLGGAASAGLSGAYFNSKETIGSKLGDDVLGKDNSFNESWKNQKSKLDKEQDDLKGFPKLSLIKKNSNTEQAWIELRDWCSDSYSFTYKSIFSKEDNSRLNLTKKYCIQAIKERLEALYTGGNKKVLDVTGTTDQNEFISNYKKLKTHNEDTDGKLTGSLAGINKSNAESEANTHWSKVKEWCSSIHDKPFKGSDNVFKLAEKLCVKAS</sequence>
<dbReference type="EMBL" id="CP002808">
    <property type="protein sequence ID" value="AEG73656.1"/>
    <property type="molecule type" value="Genomic_DNA"/>
</dbReference>
<reference key="2">
    <citation type="submission" date="2011-05" db="EMBL/GenBank/DDBJ databases">
        <title>The Genome of Mycoplasma haemofelis Strain Ohio2, a pathogenic hemoplasma of the cat.</title>
        <authorList>
            <person name="Santos A.P."/>
            <person name="Guimaraes A.M.S."/>
            <person name="SanMiguel P.J."/>
            <person name="Martin S.W."/>
            <person name="Messick J.B."/>
        </authorList>
    </citation>
    <scope>NUCLEOTIDE SEQUENCE</scope>
    <source>
        <strain>Ohio2</strain>
    </source>
</reference>
<proteinExistence type="predicted"/>
<evidence type="ECO:0000313" key="2">
    <source>
        <dbReference type="Proteomes" id="UP000007952"/>
    </source>
</evidence>
<gene>
    <name evidence="1" type="ordered locus">MHF_1422</name>
</gene>